<sequence length="89" mass="9366">MLRKPTIAVTILLHLSMSALAEIVFCGGAPADGSCPAGKGDKRKCEYVCSSCSQCYGGNAPDLGATCCLQDDGTYNVFCYRTGKNNCET</sequence>
<protein>
    <submittedName>
        <fullName evidence="2">Uncharacterized protein</fullName>
    </submittedName>
</protein>
<evidence type="ECO:0000256" key="1">
    <source>
        <dbReference type="SAM" id="SignalP"/>
    </source>
</evidence>
<dbReference type="EMBL" id="WOWK01000158">
    <property type="protein sequence ID" value="KAF0316475.1"/>
    <property type="molecule type" value="Genomic_DNA"/>
</dbReference>
<evidence type="ECO:0000313" key="3">
    <source>
        <dbReference type="Proteomes" id="UP000434172"/>
    </source>
</evidence>
<gene>
    <name evidence="2" type="ORF">GQ607_016324</name>
</gene>
<accession>A0A8H3VYY0</accession>
<name>A0A8H3VYY0_9PEZI</name>
<keyword evidence="1" id="KW-0732">Signal</keyword>
<evidence type="ECO:0000313" key="2">
    <source>
        <dbReference type="EMBL" id="KAF0316475.1"/>
    </source>
</evidence>
<proteinExistence type="predicted"/>
<organism evidence="2 3">
    <name type="scientific">Colletotrichum asianum</name>
    <dbReference type="NCBI Taxonomy" id="702518"/>
    <lineage>
        <taxon>Eukaryota</taxon>
        <taxon>Fungi</taxon>
        <taxon>Dikarya</taxon>
        <taxon>Ascomycota</taxon>
        <taxon>Pezizomycotina</taxon>
        <taxon>Sordariomycetes</taxon>
        <taxon>Hypocreomycetidae</taxon>
        <taxon>Glomerellales</taxon>
        <taxon>Glomerellaceae</taxon>
        <taxon>Colletotrichum</taxon>
        <taxon>Colletotrichum gloeosporioides species complex</taxon>
    </lineage>
</organism>
<dbReference type="OrthoDB" id="10273587at2759"/>
<dbReference type="AlphaFoldDB" id="A0A8H3VYY0"/>
<dbReference type="Proteomes" id="UP000434172">
    <property type="component" value="Unassembled WGS sequence"/>
</dbReference>
<reference evidence="2 3" key="1">
    <citation type="submission" date="2019-12" db="EMBL/GenBank/DDBJ databases">
        <title>A genome sequence resource for the geographically widespread anthracnose pathogen Colletotrichum asianum.</title>
        <authorList>
            <person name="Meng Y."/>
        </authorList>
    </citation>
    <scope>NUCLEOTIDE SEQUENCE [LARGE SCALE GENOMIC DNA]</scope>
    <source>
        <strain evidence="2 3">ICMP 18580</strain>
    </source>
</reference>
<feature type="signal peptide" evidence="1">
    <location>
        <begin position="1"/>
        <end position="21"/>
    </location>
</feature>
<feature type="chain" id="PRO_5034782387" evidence="1">
    <location>
        <begin position="22"/>
        <end position="89"/>
    </location>
</feature>
<comment type="caution">
    <text evidence="2">The sequence shown here is derived from an EMBL/GenBank/DDBJ whole genome shotgun (WGS) entry which is preliminary data.</text>
</comment>
<keyword evidence="3" id="KW-1185">Reference proteome</keyword>